<evidence type="ECO:0000313" key="6">
    <source>
        <dbReference type="Proteomes" id="UP000214365"/>
    </source>
</evidence>
<keyword evidence="3" id="KW-0732">Signal</keyword>
<keyword evidence="2" id="KW-0378">Hydrolase</keyword>
<gene>
    <name evidence="5" type="ORF">UA08_04053</name>
</gene>
<evidence type="ECO:0000259" key="4">
    <source>
        <dbReference type="Pfam" id="PF08386"/>
    </source>
</evidence>
<keyword evidence="6" id="KW-1185">Reference proteome</keyword>
<dbReference type="InterPro" id="IPR029058">
    <property type="entry name" value="AB_hydrolase_fold"/>
</dbReference>
<dbReference type="EMBL" id="LFMY01000005">
    <property type="protein sequence ID" value="OKL60646.1"/>
    <property type="molecule type" value="Genomic_DNA"/>
</dbReference>
<dbReference type="Pfam" id="PF08386">
    <property type="entry name" value="Abhydrolase_4"/>
    <property type="match status" value="1"/>
</dbReference>
<sequence length="575" mass="61810">MMFCSSTWLLYLAGSAVVSQISTVSATAIPSHTVRSTVDDWASVASSTTLQWTPCFENYTCAKLEVPLDYGDPSRGNTSIAISKYTAQNQRAETQNVVFKTGIDAGAGGPGGVNSGRQIIRQNFVISDGQALSELLGGQHNIVGIDGRAVGHSGPTVDCWPGHPEQRAQFEKLYYPFISYASSVALETQFYAADIFGQACTSTVGGSNGNASFISTPAVARDMLTYIQAEQVAAGKPADDAKLTYWGLSYGTVLGVTFASMFPDKVDRMIVDGVLDASDYYDLAWKQNLFETDEAIKSFSQYCYQGGPQNCSFWGPSAANISDRFDSLLAELKYNPIPIPSSEACEIPLLATYSDLKQYALEALYTPLMYFPILADVLSSLEAGNTTDYLAAVMSGSIPADPCNNGTIGSTIDTDTLIKCVDGYGGTKYATLEEYRAYVETLTYESEVFGEVWPNNANTVACRSFDVEIPEAGKLAASIMEPRNTLFPILFVTADIDPVTPKRNAYKMSSVFPGSVVLTQNSVRHFNQHTASARASSCLLEAVQAYLGGQLPPANTTCQPDVLPFQGSSGLVAFA</sequence>
<dbReference type="AlphaFoldDB" id="A0A1Q5Q934"/>
<dbReference type="SUPFAM" id="SSF53474">
    <property type="entry name" value="alpha/beta-Hydrolases"/>
    <property type="match status" value="1"/>
</dbReference>
<accession>A0A1Q5Q934</accession>
<dbReference type="PANTHER" id="PTHR43248">
    <property type="entry name" value="2-SUCCINYL-6-HYDROXY-2,4-CYCLOHEXADIENE-1-CARBOXYLATE SYNTHASE"/>
    <property type="match status" value="1"/>
</dbReference>
<dbReference type="GeneID" id="31003808"/>
<dbReference type="Proteomes" id="UP000214365">
    <property type="component" value="Unassembled WGS sequence"/>
</dbReference>
<feature type="domain" description="Peptidase S33 tripeptidyl aminopeptidase-like C-terminal" evidence="4">
    <location>
        <begin position="461"/>
        <end position="558"/>
    </location>
</feature>
<dbReference type="PANTHER" id="PTHR43248:SF25">
    <property type="entry name" value="AB HYDROLASE-1 DOMAIN-CONTAINING PROTEIN-RELATED"/>
    <property type="match status" value="1"/>
</dbReference>
<dbReference type="Gene3D" id="3.40.50.1820">
    <property type="entry name" value="alpha/beta hydrolase"/>
    <property type="match status" value="1"/>
</dbReference>
<protein>
    <recommendedName>
        <fullName evidence="4">Peptidase S33 tripeptidyl aminopeptidase-like C-terminal domain-containing protein</fullName>
    </recommendedName>
</protein>
<evidence type="ECO:0000256" key="1">
    <source>
        <dbReference type="ARBA" id="ARBA00010088"/>
    </source>
</evidence>
<feature type="chain" id="PRO_5010214082" description="Peptidase S33 tripeptidyl aminopeptidase-like C-terminal domain-containing protein" evidence="3">
    <location>
        <begin position="27"/>
        <end position="575"/>
    </location>
</feature>
<dbReference type="GO" id="GO:0016787">
    <property type="term" value="F:hydrolase activity"/>
    <property type="evidence" value="ECO:0007669"/>
    <property type="project" value="UniProtKB-KW"/>
</dbReference>
<dbReference type="OrthoDB" id="425534at2759"/>
<evidence type="ECO:0000256" key="3">
    <source>
        <dbReference type="SAM" id="SignalP"/>
    </source>
</evidence>
<dbReference type="InterPro" id="IPR051601">
    <property type="entry name" value="Serine_prot/Carboxylest_S33"/>
</dbReference>
<evidence type="ECO:0000313" key="5">
    <source>
        <dbReference type="EMBL" id="OKL60646.1"/>
    </source>
</evidence>
<proteinExistence type="inferred from homology"/>
<dbReference type="RefSeq" id="XP_020120767.1">
    <property type="nucleotide sequence ID" value="XM_020266334.1"/>
</dbReference>
<dbReference type="InterPro" id="IPR013595">
    <property type="entry name" value="Pept_S33_TAP-like_C"/>
</dbReference>
<evidence type="ECO:0000256" key="2">
    <source>
        <dbReference type="ARBA" id="ARBA00022801"/>
    </source>
</evidence>
<organism evidence="5 6">
    <name type="scientific">Talaromyces atroroseus</name>
    <dbReference type="NCBI Taxonomy" id="1441469"/>
    <lineage>
        <taxon>Eukaryota</taxon>
        <taxon>Fungi</taxon>
        <taxon>Dikarya</taxon>
        <taxon>Ascomycota</taxon>
        <taxon>Pezizomycotina</taxon>
        <taxon>Eurotiomycetes</taxon>
        <taxon>Eurotiomycetidae</taxon>
        <taxon>Eurotiales</taxon>
        <taxon>Trichocomaceae</taxon>
        <taxon>Talaromyces</taxon>
        <taxon>Talaromyces sect. Trachyspermi</taxon>
    </lineage>
</organism>
<dbReference type="STRING" id="1441469.A0A1Q5Q934"/>
<comment type="caution">
    <text evidence="5">The sequence shown here is derived from an EMBL/GenBank/DDBJ whole genome shotgun (WGS) entry which is preliminary data.</text>
</comment>
<reference evidence="5 6" key="1">
    <citation type="submission" date="2015-06" db="EMBL/GenBank/DDBJ databases">
        <title>Talaromyces atroroseus IBT 11181 draft genome.</title>
        <authorList>
            <person name="Rasmussen K.B."/>
            <person name="Rasmussen S."/>
            <person name="Petersen B."/>
            <person name="Sicheritz-Ponten T."/>
            <person name="Mortensen U.H."/>
            <person name="Thrane U."/>
        </authorList>
    </citation>
    <scope>NUCLEOTIDE SEQUENCE [LARGE SCALE GENOMIC DNA]</scope>
    <source>
        <strain evidence="5 6">IBT 11181</strain>
    </source>
</reference>
<feature type="signal peptide" evidence="3">
    <location>
        <begin position="1"/>
        <end position="26"/>
    </location>
</feature>
<comment type="similarity">
    <text evidence="1">Belongs to the peptidase S33 family.</text>
</comment>
<name>A0A1Q5Q934_TALAT</name>